<evidence type="ECO:0008006" key="3">
    <source>
        <dbReference type="Google" id="ProtNLM"/>
    </source>
</evidence>
<evidence type="ECO:0000313" key="1">
    <source>
        <dbReference type="EMBL" id="TRM70674.1"/>
    </source>
</evidence>
<proteinExistence type="predicted"/>
<organism evidence="1 2">
    <name type="scientific">Schizophyllum amplum</name>
    <dbReference type="NCBI Taxonomy" id="97359"/>
    <lineage>
        <taxon>Eukaryota</taxon>
        <taxon>Fungi</taxon>
        <taxon>Dikarya</taxon>
        <taxon>Basidiomycota</taxon>
        <taxon>Agaricomycotina</taxon>
        <taxon>Agaricomycetes</taxon>
        <taxon>Agaricomycetidae</taxon>
        <taxon>Agaricales</taxon>
        <taxon>Schizophyllaceae</taxon>
        <taxon>Schizophyllum</taxon>
    </lineage>
</organism>
<keyword evidence="2" id="KW-1185">Reference proteome</keyword>
<reference evidence="1 2" key="1">
    <citation type="journal article" date="2019" name="New Phytol.">
        <title>Comparative genomics reveals unique wood-decay strategies and fruiting body development in the Schizophyllaceae.</title>
        <authorList>
            <person name="Almasi E."/>
            <person name="Sahu N."/>
            <person name="Krizsan K."/>
            <person name="Balint B."/>
            <person name="Kovacs G.M."/>
            <person name="Kiss B."/>
            <person name="Cseklye J."/>
            <person name="Drula E."/>
            <person name="Henrissat B."/>
            <person name="Nagy I."/>
            <person name="Chovatia M."/>
            <person name="Adam C."/>
            <person name="LaButti K."/>
            <person name="Lipzen A."/>
            <person name="Riley R."/>
            <person name="Grigoriev I.V."/>
            <person name="Nagy L.G."/>
        </authorList>
    </citation>
    <scope>NUCLEOTIDE SEQUENCE [LARGE SCALE GENOMIC DNA]</scope>
    <source>
        <strain evidence="1 2">NL-1724</strain>
    </source>
</reference>
<evidence type="ECO:0000313" key="2">
    <source>
        <dbReference type="Proteomes" id="UP000320762"/>
    </source>
</evidence>
<protein>
    <recommendedName>
        <fullName evidence="3">F-box domain-containing protein</fullName>
    </recommendedName>
</protein>
<sequence length="366" mass="41000">MQDGIVASSESAHISNLIRFADNPESFDNFNILSRCDVDFLRMYPTIATRVCRLSIESNDSIRGLPLMRNVRSLQWIWEQADASRCACTADLALILRSLPSIEVADFRVDVAGTMTVHQAFACLSTKLKCLRIGFPSRAPVEVVSEHCPYLPSLTDLVIHEGQSFDIGAFVAYSVAPGAPNLNSIAFPSTVTWDELSVALTSAAGRIEYVILNKFRGMGTHDGRREATLIRLHRITLDVTHAPRNDLGDLWNEAATFILQFITRFQPLALHTVEINILAEDVIRMYEVGGYSWSVFTERQGDTHSQEWHEWLTSLLSHLGIFIRLRLNIYTPSVMSDVDTRALSSAKRVAVEYLGNRRLCIVDISV</sequence>
<dbReference type="EMBL" id="VDMD01000001">
    <property type="protein sequence ID" value="TRM70674.1"/>
    <property type="molecule type" value="Genomic_DNA"/>
</dbReference>
<dbReference type="Proteomes" id="UP000320762">
    <property type="component" value="Unassembled WGS sequence"/>
</dbReference>
<dbReference type="AlphaFoldDB" id="A0A550D0W3"/>
<comment type="caution">
    <text evidence="1">The sequence shown here is derived from an EMBL/GenBank/DDBJ whole genome shotgun (WGS) entry which is preliminary data.</text>
</comment>
<gene>
    <name evidence="1" type="ORF">BD626DRAFT_564278</name>
</gene>
<accession>A0A550D0W3</accession>
<name>A0A550D0W3_9AGAR</name>